<reference evidence="8" key="1">
    <citation type="journal article" date="2018" name="Sci. Rep.">
        <title>Lignite coal burning seam in the remote Altai Mountains harbors a hydrogen-driven thermophilic microbial community.</title>
        <authorList>
            <person name="Kadnikov V.V."/>
            <person name="Mardanov A.V."/>
            <person name="Ivasenko D.A."/>
            <person name="Antsiferov D.V."/>
            <person name="Beletsky A.V."/>
            <person name="Karnachuk O.V."/>
            <person name="Ravin N.V."/>
        </authorList>
    </citation>
    <scope>NUCLEOTIDE SEQUENCE [LARGE SCALE GENOMIC DNA]</scope>
</reference>
<evidence type="ECO:0000313" key="7">
    <source>
        <dbReference type="EMBL" id="PTQ56224.1"/>
    </source>
</evidence>
<accession>A0A2R6Y0M4</accession>
<keyword evidence="3 5" id="KW-1133">Transmembrane helix</keyword>
<feature type="transmembrane region" description="Helical" evidence="5">
    <location>
        <begin position="370"/>
        <end position="391"/>
    </location>
</feature>
<feature type="transmembrane region" description="Helical" evidence="5">
    <location>
        <begin position="20"/>
        <end position="46"/>
    </location>
</feature>
<organism evidence="7 8">
    <name type="scientific">Candidatus Carbonibacillus altaicus</name>
    <dbReference type="NCBI Taxonomy" id="2163959"/>
    <lineage>
        <taxon>Bacteria</taxon>
        <taxon>Bacillati</taxon>
        <taxon>Bacillota</taxon>
        <taxon>Bacilli</taxon>
        <taxon>Bacillales</taxon>
        <taxon>Candidatus Carbonibacillus</taxon>
    </lineage>
</organism>
<dbReference type="GO" id="GO:0140359">
    <property type="term" value="F:ABC-type transporter activity"/>
    <property type="evidence" value="ECO:0007669"/>
    <property type="project" value="InterPro"/>
</dbReference>
<dbReference type="GO" id="GO:0016020">
    <property type="term" value="C:membrane"/>
    <property type="evidence" value="ECO:0007669"/>
    <property type="project" value="UniProtKB-SubCell"/>
</dbReference>
<keyword evidence="2 5" id="KW-0812">Transmembrane</keyword>
<dbReference type="AlphaFoldDB" id="A0A2R6Y0M4"/>
<evidence type="ECO:0000256" key="2">
    <source>
        <dbReference type="ARBA" id="ARBA00022692"/>
    </source>
</evidence>
<comment type="caution">
    <text evidence="7">The sequence shown here is derived from an EMBL/GenBank/DDBJ whole genome shotgun (WGS) entry which is preliminary data.</text>
</comment>
<evidence type="ECO:0000256" key="4">
    <source>
        <dbReference type="ARBA" id="ARBA00023136"/>
    </source>
</evidence>
<feature type="transmembrane region" description="Helical" evidence="5">
    <location>
        <begin position="317"/>
        <end position="336"/>
    </location>
</feature>
<evidence type="ECO:0000256" key="3">
    <source>
        <dbReference type="ARBA" id="ARBA00022989"/>
    </source>
</evidence>
<feature type="transmembrane region" description="Helical" evidence="5">
    <location>
        <begin position="234"/>
        <end position="261"/>
    </location>
</feature>
<dbReference type="EMBL" id="PEBX01000038">
    <property type="protein sequence ID" value="PTQ56224.1"/>
    <property type="molecule type" value="Genomic_DNA"/>
</dbReference>
<dbReference type="PANTHER" id="PTHR43471">
    <property type="entry name" value="ABC TRANSPORTER PERMEASE"/>
    <property type="match status" value="1"/>
</dbReference>
<feature type="transmembrane region" description="Helical" evidence="5">
    <location>
        <begin position="193"/>
        <end position="214"/>
    </location>
</feature>
<protein>
    <submittedName>
        <fullName evidence="7">ABC-type Na+ efflux pump, permease component</fullName>
    </submittedName>
</protein>
<feature type="transmembrane region" description="Helical" evidence="5">
    <location>
        <begin position="282"/>
        <end position="305"/>
    </location>
</feature>
<sequence length="418" mass="46002">MDGFWTALKLGFWTKVKSPAYWFSVIVIVLVFMLFFNMESIIKLLFGENRPTRIGIGGDPAVVAALLEESRSPSVQETLAQNRVELSKSDAFAGTKAVEDGSLEAYVEVQSSLDGRLSGTVLTQTGKNVSITEKTSQTLKALGQAWAIRQLKLSPAEFTALMESPQLSYRALDEKKDGEAAARAGAAVAMTYMLIYLLYFLILGAALTLVTELAKEKSSRFIELILPSVSPTGYMWAKILALLGVFVVQYAAVGLILYGVSRQETMKLFDEVIDLTQLPLELVVYAALMFILGYLFYAAIAAAVGAMVTRIEDASTAFMPMTMLFVIALFLSILALRTPDAPFVRVLAWVPPFTPLLLFVRIALGNVAGWEIVGAIGLLVVTTTVLMWVAARIFRRTILTYEGFDWRRWRALFAGSHS</sequence>
<proteinExistence type="predicted"/>
<evidence type="ECO:0000256" key="5">
    <source>
        <dbReference type="SAM" id="Phobius"/>
    </source>
</evidence>
<evidence type="ECO:0000313" key="8">
    <source>
        <dbReference type="Proteomes" id="UP000244338"/>
    </source>
</evidence>
<feature type="transmembrane region" description="Helical" evidence="5">
    <location>
        <begin position="343"/>
        <end position="364"/>
    </location>
</feature>
<dbReference type="Pfam" id="PF12698">
    <property type="entry name" value="ABC2_membrane_3"/>
    <property type="match status" value="1"/>
</dbReference>
<comment type="subcellular location">
    <subcellularLocation>
        <location evidence="1">Membrane</location>
        <topology evidence="1">Multi-pass membrane protein</topology>
    </subcellularLocation>
</comment>
<dbReference type="PANTHER" id="PTHR43471:SF3">
    <property type="entry name" value="ABC TRANSPORTER PERMEASE PROTEIN NATB"/>
    <property type="match status" value="1"/>
</dbReference>
<keyword evidence="4 5" id="KW-0472">Membrane</keyword>
<evidence type="ECO:0000259" key="6">
    <source>
        <dbReference type="Pfam" id="PF12698"/>
    </source>
</evidence>
<evidence type="ECO:0000256" key="1">
    <source>
        <dbReference type="ARBA" id="ARBA00004141"/>
    </source>
</evidence>
<dbReference type="InterPro" id="IPR013525">
    <property type="entry name" value="ABC2_TM"/>
</dbReference>
<dbReference type="Proteomes" id="UP000244338">
    <property type="component" value="Unassembled WGS sequence"/>
</dbReference>
<feature type="domain" description="ABC-2 type transporter transmembrane" evidence="6">
    <location>
        <begin position="21"/>
        <end position="391"/>
    </location>
</feature>
<name>A0A2R6Y0M4_9BACL</name>
<gene>
    <name evidence="7" type="ORF">BSOLF_0564</name>
</gene>